<dbReference type="EMBL" id="AP022574">
    <property type="protein sequence ID" value="BBX70804.1"/>
    <property type="molecule type" value="Genomic_DNA"/>
</dbReference>
<protein>
    <submittedName>
        <fullName evidence="1">Uncharacterized protein</fullName>
    </submittedName>
</protein>
<dbReference type="AlphaFoldDB" id="A0A7I7MER1"/>
<reference evidence="1 2" key="1">
    <citation type="journal article" date="2019" name="Emerg. Microbes Infect.">
        <title>Comprehensive subspecies identification of 175 nontuberculous mycobacteria species based on 7547 genomic profiles.</title>
        <authorList>
            <person name="Matsumoto Y."/>
            <person name="Kinjo T."/>
            <person name="Motooka D."/>
            <person name="Nabeya D."/>
            <person name="Jung N."/>
            <person name="Uechi K."/>
            <person name="Horii T."/>
            <person name="Iida T."/>
            <person name="Fujita J."/>
            <person name="Nakamura S."/>
        </authorList>
    </citation>
    <scope>NUCLEOTIDE SEQUENCE [LARGE SCALE GENOMIC DNA]</scope>
    <source>
        <strain evidence="1 2">JCM 13323</strain>
    </source>
</reference>
<accession>A0A7I7MER1</accession>
<evidence type="ECO:0000313" key="2">
    <source>
        <dbReference type="Proteomes" id="UP000466514"/>
    </source>
</evidence>
<proteinExistence type="predicted"/>
<name>A0A7I7MER1_9MYCO</name>
<dbReference type="KEGG" id="mpsc:MPSYJ_42650"/>
<dbReference type="Proteomes" id="UP000466514">
    <property type="component" value="Chromosome"/>
</dbReference>
<sequence>MRRVQDRQRSDVGEHRRIVRWRRIVLVQGSIVRAVGAVATDASLGRRRCRSQVIGMRALDATLTMLLLRRNVARPVAGRGLRNSITAVAWWRHGWRT</sequence>
<evidence type="ECO:0000313" key="1">
    <source>
        <dbReference type="EMBL" id="BBX70804.1"/>
    </source>
</evidence>
<keyword evidence="2" id="KW-1185">Reference proteome</keyword>
<gene>
    <name evidence="1" type="ORF">MPSYJ_42650</name>
</gene>
<organism evidence="1 2">
    <name type="scientific">Mycolicibacterium psychrotolerans</name>
    <dbReference type="NCBI Taxonomy" id="216929"/>
    <lineage>
        <taxon>Bacteria</taxon>
        <taxon>Bacillati</taxon>
        <taxon>Actinomycetota</taxon>
        <taxon>Actinomycetes</taxon>
        <taxon>Mycobacteriales</taxon>
        <taxon>Mycobacteriaceae</taxon>
        <taxon>Mycolicibacterium</taxon>
    </lineage>
</organism>